<reference evidence="1 2" key="1">
    <citation type="journal article" date="2016" name="Nat. Commun.">
        <title>Thousands of microbial genomes shed light on interconnected biogeochemical processes in an aquifer system.</title>
        <authorList>
            <person name="Anantharaman K."/>
            <person name="Brown C.T."/>
            <person name="Hug L.A."/>
            <person name="Sharon I."/>
            <person name="Castelle C.J."/>
            <person name="Probst A.J."/>
            <person name="Thomas B.C."/>
            <person name="Singh A."/>
            <person name="Wilkins M.J."/>
            <person name="Karaoz U."/>
            <person name="Brodie E.L."/>
            <person name="Williams K.H."/>
            <person name="Hubbard S.S."/>
            <person name="Banfield J.F."/>
        </authorList>
    </citation>
    <scope>NUCLEOTIDE SEQUENCE [LARGE SCALE GENOMIC DNA]</scope>
</reference>
<protein>
    <submittedName>
        <fullName evidence="1">Uncharacterized protein</fullName>
    </submittedName>
</protein>
<dbReference type="AlphaFoldDB" id="A0A1G2U9E2"/>
<organism evidence="1 2">
    <name type="scientific">Candidatus Zambryskibacteria bacterium RIFCSPLOWO2_01_FULL_45_43</name>
    <dbReference type="NCBI Taxonomy" id="1802762"/>
    <lineage>
        <taxon>Bacteria</taxon>
        <taxon>Candidatus Zambryskiibacteriota</taxon>
    </lineage>
</organism>
<sequence length="112" mass="13083">MKIRKGCDAGYQAWHAKTLANPKKRFLIKLVVTYTNCLDDPEVPVLGVVERLANLAMMKNDRGYIALVISLFHERGRDFRFQWNKFWKGEEFALRMELLENKKPGSGRVWDP</sequence>
<accession>A0A1G2U9E2</accession>
<gene>
    <name evidence="1" type="ORF">A3B16_02290</name>
</gene>
<evidence type="ECO:0000313" key="1">
    <source>
        <dbReference type="EMBL" id="OHB06009.1"/>
    </source>
</evidence>
<dbReference type="Proteomes" id="UP000177722">
    <property type="component" value="Unassembled WGS sequence"/>
</dbReference>
<comment type="caution">
    <text evidence="1">The sequence shown here is derived from an EMBL/GenBank/DDBJ whole genome shotgun (WGS) entry which is preliminary data.</text>
</comment>
<name>A0A1G2U9E2_9BACT</name>
<proteinExistence type="predicted"/>
<dbReference type="EMBL" id="MHWF01000009">
    <property type="protein sequence ID" value="OHB06009.1"/>
    <property type="molecule type" value="Genomic_DNA"/>
</dbReference>
<evidence type="ECO:0000313" key="2">
    <source>
        <dbReference type="Proteomes" id="UP000177722"/>
    </source>
</evidence>